<feature type="non-terminal residue" evidence="5">
    <location>
        <position position="118"/>
    </location>
</feature>
<evidence type="ECO:0000256" key="1">
    <source>
        <dbReference type="ARBA" id="ARBA00022438"/>
    </source>
</evidence>
<dbReference type="PANTHER" id="PTHR45777">
    <property type="entry name" value="METHIONINE AMINOPEPTIDASE 2"/>
    <property type="match status" value="1"/>
</dbReference>
<keyword evidence="3" id="KW-0378">Hydrolase</keyword>
<dbReference type="InterPro" id="IPR000994">
    <property type="entry name" value="Pept_M24"/>
</dbReference>
<dbReference type="EMBL" id="BARV01012100">
    <property type="protein sequence ID" value="GAI02287.1"/>
    <property type="molecule type" value="Genomic_DNA"/>
</dbReference>
<dbReference type="GO" id="GO:0008235">
    <property type="term" value="F:metalloexopeptidase activity"/>
    <property type="evidence" value="ECO:0007669"/>
    <property type="project" value="TreeGrafter"/>
</dbReference>
<evidence type="ECO:0000256" key="2">
    <source>
        <dbReference type="ARBA" id="ARBA00022670"/>
    </source>
</evidence>
<dbReference type="GO" id="GO:0004177">
    <property type="term" value="F:aminopeptidase activity"/>
    <property type="evidence" value="ECO:0007669"/>
    <property type="project" value="UniProtKB-KW"/>
</dbReference>
<dbReference type="Gene3D" id="3.90.230.10">
    <property type="entry name" value="Creatinase/methionine aminopeptidase superfamily"/>
    <property type="match status" value="1"/>
</dbReference>
<dbReference type="InterPro" id="IPR050247">
    <property type="entry name" value="Met_Aminopeptidase_Type2"/>
</dbReference>
<dbReference type="Pfam" id="PF00557">
    <property type="entry name" value="Peptidase_M24"/>
    <property type="match status" value="1"/>
</dbReference>
<organism evidence="5">
    <name type="scientific">marine sediment metagenome</name>
    <dbReference type="NCBI Taxonomy" id="412755"/>
    <lineage>
        <taxon>unclassified sequences</taxon>
        <taxon>metagenomes</taxon>
        <taxon>ecological metagenomes</taxon>
    </lineage>
</organism>
<evidence type="ECO:0000313" key="5">
    <source>
        <dbReference type="EMBL" id="GAI02287.1"/>
    </source>
</evidence>
<evidence type="ECO:0000259" key="4">
    <source>
        <dbReference type="Pfam" id="PF00557"/>
    </source>
</evidence>
<accession>X1K5H6</accession>
<reference evidence="5" key="1">
    <citation type="journal article" date="2014" name="Front. Microbiol.">
        <title>High frequency of phylogenetically diverse reductive dehalogenase-homologous genes in deep subseafloor sedimentary metagenomes.</title>
        <authorList>
            <person name="Kawai M."/>
            <person name="Futagami T."/>
            <person name="Toyoda A."/>
            <person name="Takaki Y."/>
            <person name="Nishi S."/>
            <person name="Hori S."/>
            <person name="Arai W."/>
            <person name="Tsubouchi T."/>
            <person name="Morono Y."/>
            <person name="Uchiyama I."/>
            <person name="Ito T."/>
            <person name="Fujiyama A."/>
            <person name="Inagaki F."/>
            <person name="Takami H."/>
        </authorList>
    </citation>
    <scope>NUCLEOTIDE SEQUENCE</scope>
    <source>
        <strain evidence="5">Expedition CK06-06</strain>
    </source>
</reference>
<keyword evidence="2" id="KW-0645">Protease</keyword>
<keyword evidence="1" id="KW-0031">Aminopeptidase</keyword>
<sequence>MEPADALMKAGRIASRVRNEVRARVKVGTPIIEICDFVEGSMREHGGAPAFPCNVDIDQVAAHYTSAVGDGSTVPEGSLVKVDIGVHVEGYVADTATTICLAPRLEGMVEAAEAGLEA</sequence>
<gene>
    <name evidence="5" type="ORF">S06H3_22590</name>
</gene>
<dbReference type="AlphaFoldDB" id="X1K5H6"/>
<dbReference type="GO" id="GO:0005737">
    <property type="term" value="C:cytoplasm"/>
    <property type="evidence" value="ECO:0007669"/>
    <property type="project" value="TreeGrafter"/>
</dbReference>
<dbReference type="SUPFAM" id="SSF55920">
    <property type="entry name" value="Creatinase/aminopeptidase"/>
    <property type="match status" value="1"/>
</dbReference>
<evidence type="ECO:0000256" key="3">
    <source>
        <dbReference type="ARBA" id="ARBA00022801"/>
    </source>
</evidence>
<comment type="caution">
    <text evidence="5">The sequence shown here is derived from an EMBL/GenBank/DDBJ whole genome shotgun (WGS) entry which is preliminary data.</text>
</comment>
<protein>
    <recommendedName>
        <fullName evidence="4">Peptidase M24 domain-containing protein</fullName>
    </recommendedName>
</protein>
<name>X1K5H6_9ZZZZ</name>
<feature type="domain" description="Peptidase M24" evidence="4">
    <location>
        <begin position="7"/>
        <end position="117"/>
    </location>
</feature>
<proteinExistence type="predicted"/>
<dbReference type="InterPro" id="IPR036005">
    <property type="entry name" value="Creatinase/aminopeptidase-like"/>
</dbReference>
<dbReference type="GO" id="GO:0006508">
    <property type="term" value="P:proteolysis"/>
    <property type="evidence" value="ECO:0007669"/>
    <property type="project" value="UniProtKB-KW"/>
</dbReference>
<dbReference type="PANTHER" id="PTHR45777:SF2">
    <property type="entry name" value="METHIONINE AMINOPEPTIDASE 2"/>
    <property type="match status" value="1"/>
</dbReference>